<evidence type="ECO:0000313" key="1">
    <source>
        <dbReference type="EMBL" id="KAJ1099583.1"/>
    </source>
</evidence>
<reference evidence="1" key="1">
    <citation type="journal article" date="2022" name="bioRxiv">
        <title>Sequencing and chromosome-scale assembly of the giantPleurodeles waltlgenome.</title>
        <authorList>
            <person name="Brown T."/>
            <person name="Elewa A."/>
            <person name="Iarovenko S."/>
            <person name="Subramanian E."/>
            <person name="Araus A.J."/>
            <person name="Petzold A."/>
            <person name="Susuki M."/>
            <person name="Suzuki K.-i.T."/>
            <person name="Hayashi T."/>
            <person name="Toyoda A."/>
            <person name="Oliveira C."/>
            <person name="Osipova E."/>
            <person name="Leigh N.D."/>
            <person name="Simon A."/>
            <person name="Yun M.H."/>
        </authorList>
    </citation>
    <scope>NUCLEOTIDE SEQUENCE</scope>
    <source>
        <strain evidence="1">20211129_DDA</strain>
        <tissue evidence="1">Liver</tissue>
    </source>
</reference>
<gene>
    <name evidence="1" type="ORF">NDU88_004682</name>
</gene>
<dbReference type="AlphaFoldDB" id="A0AAV7MEQ0"/>
<comment type="caution">
    <text evidence="1">The sequence shown here is derived from an EMBL/GenBank/DDBJ whole genome shotgun (WGS) entry which is preliminary data.</text>
</comment>
<dbReference type="Proteomes" id="UP001066276">
    <property type="component" value="Chromosome 10"/>
</dbReference>
<dbReference type="EMBL" id="JANPWB010000014">
    <property type="protein sequence ID" value="KAJ1099583.1"/>
    <property type="molecule type" value="Genomic_DNA"/>
</dbReference>
<sequence>MPSPPPGDRPLHPVRPLTQLIYPPNPAAKPVNDNESDGFIGGGLAALYSRVARPAWDSRIRECGIRSRCFN</sequence>
<organism evidence="1 2">
    <name type="scientific">Pleurodeles waltl</name>
    <name type="common">Iberian ribbed newt</name>
    <dbReference type="NCBI Taxonomy" id="8319"/>
    <lineage>
        <taxon>Eukaryota</taxon>
        <taxon>Metazoa</taxon>
        <taxon>Chordata</taxon>
        <taxon>Craniata</taxon>
        <taxon>Vertebrata</taxon>
        <taxon>Euteleostomi</taxon>
        <taxon>Amphibia</taxon>
        <taxon>Batrachia</taxon>
        <taxon>Caudata</taxon>
        <taxon>Salamandroidea</taxon>
        <taxon>Salamandridae</taxon>
        <taxon>Pleurodelinae</taxon>
        <taxon>Pleurodeles</taxon>
    </lineage>
</organism>
<evidence type="ECO:0000313" key="2">
    <source>
        <dbReference type="Proteomes" id="UP001066276"/>
    </source>
</evidence>
<protein>
    <submittedName>
        <fullName evidence="1">Uncharacterized protein</fullName>
    </submittedName>
</protein>
<keyword evidence="2" id="KW-1185">Reference proteome</keyword>
<proteinExistence type="predicted"/>
<name>A0AAV7MEQ0_PLEWA</name>
<accession>A0AAV7MEQ0</accession>